<evidence type="ECO:0000256" key="1">
    <source>
        <dbReference type="ARBA" id="ARBA00006594"/>
    </source>
</evidence>
<keyword evidence="4" id="KW-0808">Transferase</keyword>
<dbReference type="RefSeq" id="WP_179922831.1">
    <property type="nucleotide sequence ID" value="NZ_CP058909.1"/>
</dbReference>
<dbReference type="GeneID" id="56083398"/>
<dbReference type="GO" id="GO:0043565">
    <property type="term" value="F:sequence-specific DNA binding"/>
    <property type="evidence" value="ECO:0007669"/>
    <property type="project" value="TreeGrafter"/>
</dbReference>
<dbReference type="GO" id="GO:1904047">
    <property type="term" value="F:S-adenosyl-L-methionine binding"/>
    <property type="evidence" value="ECO:0007669"/>
    <property type="project" value="TreeGrafter"/>
</dbReference>
<gene>
    <name evidence="7" type="ORF">HZS54_12375</name>
</gene>
<dbReference type="PANTHER" id="PTHR30481">
    <property type="entry name" value="DNA ADENINE METHYLASE"/>
    <property type="match status" value="1"/>
</dbReference>
<keyword evidence="5" id="KW-0949">S-adenosyl-L-methionine</keyword>
<evidence type="ECO:0000313" key="7">
    <source>
        <dbReference type="EMBL" id="QLH82363.1"/>
    </source>
</evidence>
<evidence type="ECO:0000256" key="2">
    <source>
        <dbReference type="ARBA" id="ARBA00011900"/>
    </source>
</evidence>
<reference evidence="7 8" key="1">
    <citation type="submission" date="2020-07" db="EMBL/GenBank/DDBJ databases">
        <title>Halosimplex litoreum sp. nov. and Halosimplex rubrum sp. nov., isolated from different salt environments.</title>
        <authorList>
            <person name="Cui H."/>
        </authorList>
    </citation>
    <scope>NUCLEOTIDE SEQUENCE [LARGE SCALE GENOMIC DNA]</scope>
    <source>
        <strain evidence="7 8">R2</strain>
    </source>
</reference>
<organism evidence="7 8">
    <name type="scientific">Halosimplex pelagicum</name>
    <dbReference type="NCBI Taxonomy" id="869886"/>
    <lineage>
        <taxon>Archaea</taxon>
        <taxon>Methanobacteriati</taxon>
        <taxon>Methanobacteriota</taxon>
        <taxon>Stenosarchaea group</taxon>
        <taxon>Halobacteria</taxon>
        <taxon>Halobacteriales</taxon>
        <taxon>Haloarculaceae</taxon>
        <taxon>Halosimplex</taxon>
    </lineage>
</organism>
<evidence type="ECO:0000256" key="5">
    <source>
        <dbReference type="ARBA" id="ARBA00022691"/>
    </source>
</evidence>
<dbReference type="EC" id="2.1.1.72" evidence="2"/>
<evidence type="ECO:0000313" key="8">
    <source>
        <dbReference type="Proteomes" id="UP000509346"/>
    </source>
</evidence>
<comment type="catalytic activity">
    <reaction evidence="6">
        <text>a 2'-deoxyadenosine in DNA + S-adenosyl-L-methionine = an N(6)-methyl-2'-deoxyadenosine in DNA + S-adenosyl-L-homocysteine + H(+)</text>
        <dbReference type="Rhea" id="RHEA:15197"/>
        <dbReference type="Rhea" id="RHEA-COMP:12418"/>
        <dbReference type="Rhea" id="RHEA-COMP:12419"/>
        <dbReference type="ChEBI" id="CHEBI:15378"/>
        <dbReference type="ChEBI" id="CHEBI:57856"/>
        <dbReference type="ChEBI" id="CHEBI:59789"/>
        <dbReference type="ChEBI" id="CHEBI:90615"/>
        <dbReference type="ChEBI" id="CHEBI:90616"/>
        <dbReference type="EC" id="2.1.1.72"/>
    </reaction>
</comment>
<keyword evidence="3 7" id="KW-0489">Methyltransferase</keyword>
<dbReference type="Pfam" id="PF02086">
    <property type="entry name" value="MethyltransfD12"/>
    <property type="match status" value="1"/>
</dbReference>
<dbReference type="InterPro" id="IPR023095">
    <property type="entry name" value="Ade_MeTrfase_dom_2"/>
</dbReference>
<dbReference type="Gene3D" id="1.10.1020.10">
    <property type="entry name" value="Adenine-specific Methyltransferase, Domain 2"/>
    <property type="match status" value="1"/>
</dbReference>
<dbReference type="GO" id="GO:0032259">
    <property type="term" value="P:methylation"/>
    <property type="evidence" value="ECO:0007669"/>
    <property type="project" value="UniProtKB-KW"/>
</dbReference>
<dbReference type="Gene3D" id="3.40.50.150">
    <property type="entry name" value="Vaccinia Virus protein VP39"/>
    <property type="match status" value="1"/>
</dbReference>
<dbReference type="GO" id="GO:0009307">
    <property type="term" value="P:DNA restriction-modification system"/>
    <property type="evidence" value="ECO:0007669"/>
    <property type="project" value="InterPro"/>
</dbReference>
<dbReference type="InterPro" id="IPR029063">
    <property type="entry name" value="SAM-dependent_MTases_sf"/>
</dbReference>
<comment type="similarity">
    <text evidence="1">Belongs to the N(4)/N(6)-methyltransferase family.</text>
</comment>
<dbReference type="InterPro" id="IPR012327">
    <property type="entry name" value="MeTrfase_D12"/>
</dbReference>
<evidence type="ECO:0000256" key="6">
    <source>
        <dbReference type="ARBA" id="ARBA00047942"/>
    </source>
</evidence>
<dbReference type="GO" id="GO:0009007">
    <property type="term" value="F:site-specific DNA-methyltransferase (adenine-specific) activity"/>
    <property type="evidence" value="ECO:0007669"/>
    <property type="project" value="UniProtKB-EC"/>
</dbReference>
<dbReference type="Proteomes" id="UP000509346">
    <property type="component" value="Chromosome"/>
</dbReference>
<dbReference type="PRINTS" id="PR00505">
    <property type="entry name" value="D12N6MTFRASE"/>
</dbReference>
<evidence type="ECO:0000256" key="4">
    <source>
        <dbReference type="ARBA" id="ARBA00022679"/>
    </source>
</evidence>
<dbReference type="AlphaFoldDB" id="A0A7D5P732"/>
<protein>
    <recommendedName>
        <fullName evidence="2">site-specific DNA-methyltransferase (adenine-specific)</fullName>
        <ecNumber evidence="2">2.1.1.72</ecNumber>
    </recommendedName>
</protein>
<name>A0A7D5P732_9EURY</name>
<accession>A0A7D5P732</accession>
<dbReference type="SUPFAM" id="SSF53335">
    <property type="entry name" value="S-adenosyl-L-methionine-dependent methyltransferases"/>
    <property type="match status" value="1"/>
</dbReference>
<proteinExistence type="inferred from homology"/>
<dbReference type="REBASE" id="411836">
    <property type="entry name" value="M.HpeR2ORF12375P"/>
</dbReference>
<dbReference type="OrthoDB" id="372040at2157"/>
<keyword evidence="8" id="KW-1185">Reference proteome</keyword>
<evidence type="ECO:0000256" key="3">
    <source>
        <dbReference type="ARBA" id="ARBA00022603"/>
    </source>
</evidence>
<sequence>MSTEIETPAQEHAYEPASNISTTPFPYPGNKTRLAEWILANTRDHETWVAPFGGAGGILFNKSPSRNEVLNDVNEDIITFYRVLRDKREELEEYLRLIPYHEQQYREWKKEWDKQWRPDDDVKHAAILYFLQRASFGADQTGFRAVASGRKNSSRQFFNSLDRLEDFSDRLDGVILHNCDYAEIIKKYADDPNTFLYLDPPYKKGTERYDAKEFIPLRFAEWMGRLSGDFDAYWMLSSASVPLTVGCYPTIETDLAHQVNHIDGTREMTEKLTLNYHPDEVDIFTGEGGNRALTDFD</sequence>
<dbReference type="EMBL" id="CP058909">
    <property type="protein sequence ID" value="QLH82363.1"/>
    <property type="molecule type" value="Genomic_DNA"/>
</dbReference>
<dbReference type="KEGG" id="hpel:HZS54_12375"/>
<dbReference type="GO" id="GO:0006298">
    <property type="term" value="P:mismatch repair"/>
    <property type="evidence" value="ECO:0007669"/>
    <property type="project" value="TreeGrafter"/>
</dbReference>